<dbReference type="AlphaFoldDB" id="A0A517NVC9"/>
<dbReference type="Proteomes" id="UP000319817">
    <property type="component" value="Chromosome"/>
</dbReference>
<name>A0A517NVC9_9BACT</name>
<keyword evidence="1" id="KW-1133">Transmembrane helix</keyword>
<organism evidence="2 3">
    <name type="scientific">Stieleria marina</name>
    <dbReference type="NCBI Taxonomy" id="1930275"/>
    <lineage>
        <taxon>Bacteria</taxon>
        <taxon>Pseudomonadati</taxon>
        <taxon>Planctomycetota</taxon>
        <taxon>Planctomycetia</taxon>
        <taxon>Pirellulales</taxon>
        <taxon>Pirellulaceae</taxon>
        <taxon>Stieleria</taxon>
    </lineage>
</organism>
<sequence>MKRFKGLWRDTWWLWAFFAVMVLGISAMISWFFLFVWLTLPVSFFYFAFIRYDEEGNEKPEA</sequence>
<dbReference type="RefSeq" id="WP_145418818.1">
    <property type="nucleotide sequence ID" value="NZ_CP036526.1"/>
</dbReference>
<evidence type="ECO:0000256" key="1">
    <source>
        <dbReference type="SAM" id="Phobius"/>
    </source>
</evidence>
<dbReference type="OrthoDB" id="289383at2"/>
<keyword evidence="1" id="KW-0472">Membrane</keyword>
<protein>
    <submittedName>
        <fullName evidence="2">Uncharacterized protein</fullName>
    </submittedName>
</protein>
<accession>A0A517NVC9</accession>
<feature type="transmembrane region" description="Helical" evidence="1">
    <location>
        <begin position="12"/>
        <end position="38"/>
    </location>
</feature>
<dbReference type="EMBL" id="CP036526">
    <property type="protein sequence ID" value="QDT11066.1"/>
    <property type="molecule type" value="Genomic_DNA"/>
</dbReference>
<reference evidence="2 3" key="1">
    <citation type="submission" date="2019-02" db="EMBL/GenBank/DDBJ databases">
        <title>Deep-cultivation of Planctomycetes and their phenomic and genomic characterization uncovers novel biology.</title>
        <authorList>
            <person name="Wiegand S."/>
            <person name="Jogler M."/>
            <person name="Boedeker C."/>
            <person name="Pinto D."/>
            <person name="Vollmers J."/>
            <person name="Rivas-Marin E."/>
            <person name="Kohn T."/>
            <person name="Peeters S.H."/>
            <person name="Heuer A."/>
            <person name="Rast P."/>
            <person name="Oberbeckmann S."/>
            <person name="Bunk B."/>
            <person name="Jeske O."/>
            <person name="Meyerdierks A."/>
            <person name="Storesund J.E."/>
            <person name="Kallscheuer N."/>
            <person name="Luecker S."/>
            <person name="Lage O.M."/>
            <person name="Pohl T."/>
            <person name="Merkel B.J."/>
            <person name="Hornburger P."/>
            <person name="Mueller R.-W."/>
            <person name="Bruemmer F."/>
            <person name="Labrenz M."/>
            <person name="Spormann A.M."/>
            <person name="Op den Camp H."/>
            <person name="Overmann J."/>
            <person name="Amann R."/>
            <person name="Jetten M.S.M."/>
            <person name="Mascher T."/>
            <person name="Medema M.H."/>
            <person name="Devos D.P."/>
            <person name="Kaster A.-K."/>
            <person name="Ovreas L."/>
            <person name="Rohde M."/>
            <person name="Galperin M.Y."/>
            <person name="Jogler C."/>
        </authorList>
    </citation>
    <scope>NUCLEOTIDE SEQUENCE [LARGE SCALE GENOMIC DNA]</scope>
    <source>
        <strain evidence="2 3">K23_9</strain>
    </source>
</reference>
<keyword evidence="3" id="KW-1185">Reference proteome</keyword>
<evidence type="ECO:0000313" key="3">
    <source>
        <dbReference type="Proteomes" id="UP000319817"/>
    </source>
</evidence>
<proteinExistence type="predicted"/>
<evidence type="ECO:0000313" key="2">
    <source>
        <dbReference type="EMBL" id="QDT11066.1"/>
    </source>
</evidence>
<gene>
    <name evidence="2" type="ORF">K239x_30600</name>
</gene>
<keyword evidence="1" id="KW-0812">Transmembrane</keyword>